<dbReference type="Pfam" id="PF19798">
    <property type="entry name" value="Sulfotransfer_5"/>
    <property type="match status" value="1"/>
</dbReference>
<dbReference type="OrthoDB" id="187274at2759"/>
<evidence type="ECO:0000313" key="3">
    <source>
        <dbReference type="Proteomes" id="UP001165082"/>
    </source>
</evidence>
<dbReference type="SUPFAM" id="SSF52540">
    <property type="entry name" value="P-loop containing nucleoside triphosphate hydrolases"/>
    <property type="match status" value="1"/>
</dbReference>
<accession>A0A9W7G573</accession>
<dbReference type="Gene3D" id="3.40.50.300">
    <property type="entry name" value="P-loop containing nucleotide triphosphate hydrolases"/>
    <property type="match status" value="1"/>
</dbReference>
<reference evidence="2" key="1">
    <citation type="submission" date="2022-07" db="EMBL/GenBank/DDBJ databases">
        <title>Genome analysis of Parmales, a sister group of diatoms, reveals the evolutionary specialization of diatoms from phago-mixotrophs to photoautotrophs.</title>
        <authorList>
            <person name="Ban H."/>
            <person name="Sato S."/>
            <person name="Yoshikawa S."/>
            <person name="Kazumasa Y."/>
            <person name="Nakamura Y."/>
            <person name="Ichinomiya M."/>
            <person name="Saitoh K."/>
            <person name="Sato N."/>
            <person name="Blanc-Mathieu R."/>
            <person name="Endo H."/>
            <person name="Kuwata A."/>
            <person name="Ogata H."/>
        </authorList>
    </citation>
    <scope>NUCLEOTIDE SEQUENCE</scope>
</reference>
<evidence type="ECO:0000256" key="1">
    <source>
        <dbReference type="ARBA" id="ARBA00009320"/>
    </source>
</evidence>
<proteinExistence type="inferred from homology"/>
<dbReference type="GO" id="GO:0019752">
    <property type="term" value="P:carboxylic acid metabolic process"/>
    <property type="evidence" value="ECO:0007669"/>
    <property type="project" value="TreeGrafter"/>
</dbReference>
<dbReference type="EMBL" id="BRXZ01007706">
    <property type="protein sequence ID" value="GMI32575.1"/>
    <property type="molecule type" value="Genomic_DNA"/>
</dbReference>
<dbReference type="AlphaFoldDB" id="A0A9W7G573"/>
<dbReference type="PANTHER" id="PTHR42743">
    <property type="entry name" value="AMINO-ACID AMINOTRANSFERASE"/>
    <property type="match status" value="1"/>
</dbReference>
<evidence type="ECO:0000313" key="2">
    <source>
        <dbReference type="EMBL" id="GMI32575.1"/>
    </source>
</evidence>
<organism evidence="2 3">
    <name type="scientific">Triparma retinervis</name>
    <dbReference type="NCBI Taxonomy" id="2557542"/>
    <lineage>
        <taxon>Eukaryota</taxon>
        <taxon>Sar</taxon>
        <taxon>Stramenopiles</taxon>
        <taxon>Ochrophyta</taxon>
        <taxon>Bolidophyceae</taxon>
        <taxon>Parmales</taxon>
        <taxon>Triparmaceae</taxon>
        <taxon>Triparma</taxon>
    </lineage>
</organism>
<feature type="non-terminal residue" evidence="2">
    <location>
        <position position="160"/>
    </location>
</feature>
<keyword evidence="3" id="KW-1185">Reference proteome</keyword>
<dbReference type="Proteomes" id="UP001165082">
    <property type="component" value="Unassembled WGS sequence"/>
</dbReference>
<sequence length="160" mass="17319">MTSSAAEMMPTTIHCWSQPRSTSTALLYAFSQHPNVGKVFDEPLYGAHLLASPHLTRSGQEKDTVLAAQAHSNSIDACYNVLSQQSPDPSKPLTFIKHMSKHFPLLSLLSPPSSSIKAAQRILTQDKHIILLRDPLETIQSWSTAVEAGAAGATTLEELG</sequence>
<evidence type="ECO:0008006" key="4">
    <source>
        <dbReference type="Google" id="ProtNLM"/>
    </source>
</evidence>
<dbReference type="PANTHER" id="PTHR42743:SF11">
    <property type="entry name" value="AMINODEOXYCHORISMATE LYASE"/>
    <property type="match status" value="1"/>
</dbReference>
<comment type="caution">
    <text evidence="2">The sequence shown here is derived from an EMBL/GenBank/DDBJ whole genome shotgun (WGS) entry which is preliminary data.</text>
</comment>
<dbReference type="InterPro" id="IPR027417">
    <property type="entry name" value="P-loop_NTPase"/>
</dbReference>
<gene>
    <name evidence="2" type="ORF">TrRE_jg7780</name>
</gene>
<comment type="similarity">
    <text evidence="1">Belongs to the class-IV pyridoxal-phosphate-dependent aminotransferase family.</text>
</comment>
<dbReference type="InterPro" id="IPR050571">
    <property type="entry name" value="Class-IV_PLP-Dep_Aminotrnsfr"/>
</dbReference>
<name>A0A9W7G573_9STRA</name>
<protein>
    <recommendedName>
        <fullName evidence="4">Sulfotransferase</fullName>
    </recommendedName>
</protein>